<accession>A0A0W0SCE7</accession>
<dbReference type="SMART" id="SM00248">
    <property type="entry name" value="ANK"/>
    <property type="match status" value="6"/>
</dbReference>
<dbReference type="AlphaFoldDB" id="A0A0W0SCE7"/>
<dbReference type="InterPro" id="IPR036770">
    <property type="entry name" value="Ankyrin_rpt-contain_sf"/>
</dbReference>
<organism evidence="4 5">
    <name type="scientific">Legionella cherrii</name>
    <dbReference type="NCBI Taxonomy" id="28084"/>
    <lineage>
        <taxon>Bacteria</taxon>
        <taxon>Pseudomonadati</taxon>
        <taxon>Pseudomonadota</taxon>
        <taxon>Gammaproteobacteria</taxon>
        <taxon>Legionellales</taxon>
        <taxon>Legionellaceae</taxon>
        <taxon>Legionella</taxon>
    </lineage>
</organism>
<feature type="repeat" description="ANK" evidence="3">
    <location>
        <begin position="901"/>
        <end position="933"/>
    </location>
</feature>
<sequence length="1008" mass="115318">MRDLSQLPIFKNSESILADLKEYRDQPEMQEGSKSLVNALHKREMSSSVFFHDDLPKYALIALQDEEITEAQFISMLLIWAAFKDYPQKEQISCQAYQLTEEDKGTKQKLNEFLSIQHVGNNFFGDEVLNDEMDDKSKERLFESLFKKDVPESERCFYTFTVKNPGEQFGIFEAIARTGFDLFMPRKKKEGAYEFIIPSMTMIQSTLNVLAQKPRKLLARIGDDDFDDVYEMHKQDAHPFGISFPGKYEKTEADNLKSGRFGFALHDLYHVVLLSFTSEAHKAVFNSMIDLGKKLHATANNQHKRSYSEAVGSLIDNEFRQFVRGYTLGQVITEQQKRLLNSNEYAVITGMVGVLTKSTYYSNQINNFYLEVDRKGDEEDELIKKLEQINPKHSLAEKLQFCRELFAQIFQSNGMLNQQQVQLNRLVDILFSEEAVATTFELDKLNVLDFTGFMDAYKTTFGVVQQQMLLCMQDPENQKKYSWLKSYFGIAKQFQEAVQSNDVEQIKQLLSDKEYLKYYLSIDRIHGVEPSLVEQAVQLGHMDIVRLLHSNGASLNSLMLIKAFKNKDLKMLRYLLEEGANPSQPDEKGLTVIDYCLESGDIEGLKAVLAYTSLGRHHLEYLRAKGLKIHPDCFPVLERYEQFKTSLYDIRHCYDADKRMLLLEELVKSNTDGFSYLTQMEFDRSPSAISASHAEYYQAPNSHMYLNILSRLEVEEIRFLNKHQKLNFNQIDEQGDSVFLKLITENTGDDKKKEIERYRFLVALGAHVNYVSPKGKSALSQVFKENKFYLVEHLVQDGAKFHFEATGSMYLNSLLSYLAKYSEGSSSFKDAFRLMLANGFELNKKEAIAIPKGWFDLNPKIKIVSPWALMRDNNLQNVNLSPQLRMLCVENGADPNELSFSGNLELNVAINNGWDDYVMLLLSNGADPNKTDSNGLTPLHAAAKKGNEKMMSLLKSFGAQSTVNWRGKTPEAVLEETRSEPHVSALSLFKPVGVDISEQRVNHTASLN</sequence>
<dbReference type="GO" id="GO:0004842">
    <property type="term" value="F:ubiquitin-protein transferase activity"/>
    <property type="evidence" value="ECO:0007669"/>
    <property type="project" value="TreeGrafter"/>
</dbReference>
<dbReference type="EMBL" id="LNXW01000013">
    <property type="protein sequence ID" value="KTC81128.1"/>
    <property type="molecule type" value="Genomic_DNA"/>
</dbReference>
<dbReference type="SUPFAM" id="SSF48403">
    <property type="entry name" value="Ankyrin repeat"/>
    <property type="match status" value="1"/>
</dbReference>
<dbReference type="STRING" id="28084.Lche_3148"/>
<dbReference type="Proteomes" id="UP000054921">
    <property type="component" value="Unassembled WGS sequence"/>
</dbReference>
<protein>
    <submittedName>
        <fullName evidence="4">Ankyrin repeats (3 copies)</fullName>
    </submittedName>
</protein>
<evidence type="ECO:0000313" key="5">
    <source>
        <dbReference type="Proteomes" id="UP000054921"/>
    </source>
</evidence>
<dbReference type="PANTHER" id="PTHR24171:SF8">
    <property type="entry name" value="BRCA1-ASSOCIATED RING DOMAIN PROTEIN 1"/>
    <property type="match status" value="1"/>
</dbReference>
<dbReference type="Pfam" id="PF12796">
    <property type="entry name" value="Ank_2"/>
    <property type="match status" value="1"/>
</dbReference>
<dbReference type="GO" id="GO:0085020">
    <property type="term" value="P:protein K6-linked ubiquitination"/>
    <property type="evidence" value="ECO:0007669"/>
    <property type="project" value="TreeGrafter"/>
</dbReference>
<dbReference type="Gene3D" id="1.25.40.20">
    <property type="entry name" value="Ankyrin repeat-containing domain"/>
    <property type="match status" value="3"/>
</dbReference>
<dbReference type="PROSITE" id="PS50088">
    <property type="entry name" value="ANK_REPEAT"/>
    <property type="match status" value="2"/>
</dbReference>
<comment type="caution">
    <text evidence="4">The sequence shown here is derived from an EMBL/GenBank/DDBJ whole genome shotgun (WGS) entry which is preliminary data.</text>
</comment>
<feature type="repeat" description="ANK" evidence="3">
    <location>
        <begin position="934"/>
        <end position="960"/>
    </location>
</feature>
<reference evidence="4 5" key="1">
    <citation type="submission" date="2015-11" db="EMBL/GenBank/DDBJ databases">
        <title>Genomic analysis of 38 Legionella species identifies large and diverse effector repertoires.</title>
        <authorList>
            <person name="Burstein D."/>
            <person name="Amaro F."/>
            <person name="Zusman T."/>
            <person name="Lifshitz Z."/>
            <person name="Cohen O."/>
            <person name="Gilbert J.A."/>
            <person name="Pupko T."/>
            <person name="Shuman H.A."/>
            <person name="Segal G."/>
        </authorList>
    </citation>
    <scope>NUCLEOTIDE SEQUENCE [LARGE SCALE GENOMIC DNA]</scope>
    <source>
        <strain evidence="4 5">ORW</strain>
    </source>
</reference>
<evidence type="ECO:0000256" key="3">
    <source>
        <dbReference type="PROSITE-ProRule" id="PRU00023"/>
    </source>
</evidence>
<evidence type="ECO:0000256" key="2">
    <source>
        <dbReference type="ARBA" id="ARBA00023043"/>
    </source>
</evidence>
<keyword evidence="2 3" id="KW-0040">ANK repeat</keyword>
<gene>
    <name evidence="4" type="ORF">Lche_3148</name>
</gene>
<proteinExistence type="predicted"/>
<dbReference type="PANTHER" id="PTHR24171">
    <property type="entry name" value="ANKYRIN REPEAT DOMAIN-CONTAINING PROTEIN 39-RELATED"/>
    <property type="match status" value="1"/>
</dbReference>
<dbReference type="OrthoDB" id="5636137at2"/>
<dbReference type="RefSeq" id="WP_058388214.1">
    <property type="nucleotide sequence ID" value="NZ_LNXW01000013.1"/>
</dbReference>
<evidence type="ECO:0000256" key="1">
    <source>
        <dbReference type="ARBA" id="ARBA00022737"/>
    </source>
</evidence>
<dbReference type="PROSITE" id="PS50297">
    <property type="entry name" value="ANK_REP_REGION"/>
    <property type="match status" value="2"/>
</dbReference>
<dbReference type="Pfam" id="PF13637">
    <property type="entry name" value="Ank_4"/>
    <property type="match status" value="1"/>
</dbReference>
<evidence type="ECO:0000313" key="4">
    <source>
        <dbReference type="EMBL" id="KTC81128.1"/>
    </source>
</evidence>
<keyword evidence="1" id="KW-0677">Repeat</keyword>
<dbReference type="PATRIC" id="fig|28084.5.peg.3417"/>
<name>A0A0W0SCE7_9GAMM</name>
<dbReference type="InterPro" id="IPR002110">
    <property type="entry name" value="Ankyrin_rpt"/>
</dbReference>